<organism evidence="1 2">
    <name type="scientific">Giardia intestinalis</name>
    <name type="common">Giardia lamblia</name>
    <dbReference type="NCBI Taxonomy" id="5741"/>
    <lineage>
        <taxon>Eukaryota</taxon>
        <taxon>Metamonada</taxon>
        <taxon>Diplomonadida</taxon>
        <taxon>Hexamitidae</taxon>
        <taxon>Giardiinae</taxon>
        <taxon>Giardia</taxon>
    </lineage>
</organism>
<comment type="caution">
    <text evidence="1">The sequence shown here is derived from an EMBL/GenBank/DDBJ whole genome shotgun (WGS) entry which is preliminary data.</text>
</comment>
<protein>
    <submittedName>
        <fullName evidence="1">Coatomer beta subunit</fullName>
    </submittedName>
</protein>
<sequence length="87" mass="9198">MRLLPGQARTDVCCDIVRVLRRTLKGTVISSGSPSTTAVGVGQLCIRLLSHSGLRGKGPDGRRDIEASRAAVVAIDDIYPVVVLLLS</sequence>
<dbReference type="Proteomes" id="UP000018040">
    <property type="component" value="Unassembled WGS sequence"/>
</dbReference>
<evidence type="ECO:0000313" key="1">
    <source>
        <dbReference type="EMBL" id="ESU40533.1"/>
    </source>
</evidence>
<gene>
    <name evidence="1" type="ORF">GSB_154391</name>
</gene>
<reference evidence="1 2" key="2">
    <citation type="journal article" date="2013" name="Genome Biol. Evol.">
        <title>Genome sequencing of Giardia lamblia genotypes A2 and B isolates (DH and GS) and comparative analysis with the genomes of genotypes A1 and E (WB and Pig).</title>
        <authorList>
            <person name="Adam R.D."/>
            <person name="Dahlstrom E.W."/>
            <person name="Martens C.A."/>
            <person name="Bruno D.P."/>
            <person name="Barbian K.D."/>
            <person name="Ricklefs S.M."/>
            <person name="Hernandez M.M."/>
            <person name="Narla N.P."/>
            <person name="Patel R.B."/>
            <person name="Porcella S.F."/>
            <person name="Nash T.E."/>
        </authorList>
    </citation>
    <scope>NUCLEOTIDE SEQUENCE [LARGE SCALE GENOMIC DNA]</scope>
    <source>
        <strain evidence="1 2">GS</strain>
    </source>
</reference>
<evidence type="ECO:0000313" key="2">
    <source>
        <dbReference type="Proteomes" id="UP000018040"/>
    </source>
</evidence>
<name>V6TNH1_GIAIN</name>
<proteinExistence type="predicted"/>
<reference evidence="2" key="1">
    <citation type="submission" date="2012-02" db="EMBL/GenBank/DDBJ databases">
        <title>Genome sequencing of Giardia lamblia Genotypes A2 and B isolates (DH and GS) and comparative analysis with the genomes of Genotypes A1 and E (WB and Pig).</title>
        <authorList>
            <person name="Adam R."/>
            <person name="Dahlstrom E."/>
            <person name="Martens C."/>
            <person name="Bruno D."/>
            <person name="Barbian K."/>
            <person name="Porcella S.F."/>
            <person name="Nash T."/>
        </authorList>
    </citation>
    <scope>NUCLEOTIDE SEQUENCE</scope>
    <source>
        <strain evidence="2">GS</strain>
    </source>
</reference>
<dbReference type="AlphaFoldDB" id="V6TNH1"/>
<accession>V6TNH1</accession>
<dbReference type="EMBL" id="AHHH01000208">
    <property type="protein sequence ID" value="ESU40533.1"/>
    <property type="molecule type" value="Genomic_DNA"/>
</dbReference>